<dbReference type="CDD" id="cd14966">
    <property type="entry name" value="7tmD_STE3"/>
    <property type="match status" value="1"/>
</dbReference>
<evidence type="ECO:0000256" key="11">
    <source>
        <dbReference type="SAM" id="Phobius"/>
    </source>
</evidence>
<dbReference type="GO" id="GO:0005886">
    <property type="term" value="C:plasma membrane"/>
    <property type="evidence" value="ECO:0007669"/>
    <property type="project" value="TreeGrafter"/>
</dbReference>
<keyword evidence="9" id="KW-0807">Transducer</keyword>
<dbReference type="Proteomes" id="UP000800200">
    <property type="component" value="Unassembled WGS sequence"/>
</dbReference>
<dbReference type="OrthoDB" id="2874149at2759"/>
<gene>
    <name evidence="12" type="ORF">K469DRAFT_637971</name>
</gene>
<feature type="transmembrane region" description="Helical" evidence="11">
    <location>
        <begin position="172"/>
        <end position="195"/>
    </location>
</feature>
<feature type="transmembrane region" description="Helical" evidence="11">
    <location>
        <begin position="81"/>
        <end position="103"/>
    </location>
</feature>
<feature type="region of interest" description="Disordered" evidence="10">
    <location>
        <begin position="440"/>
        <end position="468"/>
    </location>
</feature>
<evidence type="ECO:0000256" key="10">
    <source>
        <dbReference type="SAM" id="MobiDB-lite"/>
    </source>
</evidence>
<comment type="similarity">
    <text evidence="2">Belongs to the G-protein coupled receptor 4 family.</text>
</comment>
<feature type="compositionally biased region" description="Low complexity" evidence="10">
    <location>
        <begin position="453"/>
        <end position="468"/>
    </location>
</feature>
<dbReference type="PRINTS" id="PR00899">
    <property type="entry name" value="GPCRSTE3"/>
</dbReference>
<keyword evidence="4 11" id="KW-0812">Transmembrane</keyword>
<dbReference type="PANTHER" id="PTHR28097">
    <property type="entry name" value="PHEROMONE A FACTOR RECEPTOR"/>
    <property type="match status" value="1"/>
</dbReference>
<feature type="region of interest" description="Disordered" evidence="10">
    <location>
        <begin position="354"/>
        <end position="405"/>
    </location>
</feature>
<feature type="transmembrane region" description="Helical" evidence="11">
    <location>
        <begin position="6"/>
        <end position="27"/>
    </location>
</feature>
<evidence type="ECO:0000256" key="9">
    <source>
        <dbReference type="ARBA" id="ARBA00023224"/>
    </source>
</evidence>
<evidence type="ECO:0000313" key="13">
    <source>
        <dbReference type="Proteomes" id="UP000800200"/>
    </source>
</evidence>
<dbReference type="PANTHER" id="PTHR28097:SF1">
    <property type="entry name" value="PHEROMONE A FACTOR RECEPTOR"/>
    <property type="match status" value="1"/>
</dbReference>
<dbReference type="EMBL" id="ML994651">
    <property type="protein sequence ID" value="KAF2181807.1"/>
    <property type="molecule type" value="Genomic_DNA"/>
</dbReference>
<feature type="transmembrane region" description="Helical" evidence="11">
    <location>
        <begin position="215"/>
        <end position="238"/>
    </location>
</feature>
<dbReference type="InterPro" id="IPR001499">
    <property type="entry name" value="GPCR_STE3"/>
</dbReference>
<feature type="compositionally biased region" description="Polar residues" evidence="10">
    <location>
        <begin position="388"/>
        <end position="405"/>
    </location>
</feature>
<comment type="subcellular location">
    <subcellularLocation>
        <location evidence="1">Membrane</location>
        <topology evidence="1">Multi-pass membrane protein</topology>
    </subcellularLocation>
</comment>
<evidence type="ECO:0000256" key="5">
    <source>
        <dbReference type="ARBA" id="ARBA00022989"/>
    </source>
</evidence>
<feature type="compositionally biased region" description="Low complexity" evidence="10">
    <location>
        <begin position="368"/>
        <end position="387"/>
    </location>
</feature>
<dbReference type="Pfam" id="PF02076">
    <property type="entry name" value="STE3"/>
    <property type="match status" value="1"/>
</dbReference>
<accession>A0A6A6DQD5</accession>
<reference evidence="12" key="1">
    <citation type="journal article" date="2020" name="Stud. Mycol.">
        <title>101 Dothideomycetes genomes: a test case for predicting lifestyles and emergence of pathogens.</title>
        <authorList>
            <person name="Haridas S."/>
            <person name="Albert R."/>
            <person name="Binder M."/>
            <person name="Bloem J."/>
            <person name="Labutti K."/>
            <person name="Salamov A."/>
            <person name="Andreopoulos B."/>
            <person name="Baker S."/>
            <person name="Barry K."/>
            <person name="Bills G."/>
            <person name="Bluhm B."/>
            <person name="Cannon C."/>
            <person name="Castanera R."/>
            <person name="Culley D."/>
            <person name="Daum C."/>
            <person name="Ezra D."/>
            <person name="Gonzalez J."/>
            <person name="Henrissat B."/>
            <person name="Kuo A."/>
            <person name="Liang C."/>
            <person name="Lipzen A."/>
            <person name="Lutzoni F."/>
            <person name="Magnuson J."/>
            <person name="Mondo S."/>
            <person name="Nolan M."/>
            <person name="Ohm R."/>
            <person name="Pangilinan J."/>
            <person name="Park H.-J."/>
            <person name="Ramirez L."/>
            <person name="Alfaro M."/>
            <person name="Sun H."/>
            <person name="Tritt A."/>
            <person name="Yoshinaga Y."/>
            <person name="Zwiers L.-H."/>
            <person name="Turgeon B."/>
            <person name="Goodwin S."/>
            <person name="Spatafora J."/>
            <person name="Crous P."/>
            <person name="Grigoriev I."/>
        </authorList>
    </citation>
    <scope>NUCLEOTIDE SEQUENCE</scope>
    <source>
        <strain evidence="12">CBS 207.26</strain>
    </source>
</reference>
<keyword evidence="5 11" id="KW-1133">Transmembrane helix</keyword>
<keyword evidence="8" id="KW-0675">Receptor</keyword>
<evidence type="ECO:0000313" key="12">
    <source>
        <dbReference type="EMBL" id="KAF2181807.1"/>
    </source>
</evidence>
<keyword evidence="7 11" id="KW-0472">Membrane</keyword>
<evidence type="ECO:0000256" key="7">
    <source>
        <dbReference type="ARBA" id="ARBA00023136"/>
    </source>
</evidence>
<name>A0A6A6DQD5_9PEZI</name>
<evidence type="ECO:0000256" key="3">
    <source>
        <dbReference type="ARBA" id="ARBA00022507"/>
    </source>
</evidence>
<organism evidence="12 13">
    <name type="scientific">Zopfia rhizophila CBS 207.26</name>
    <dbReference type="NCBI Taxonomy" id="1314779"/>
    <lineage>
        <taxon>Eukaryota</taxon>
        <taxon>Fungi</taxon>
        <taxon>Dikarya</taxon>
        <taxon>Ascomycota</taxon>
        <taxon>Pezizomycotina</taxon>
        <taxon>Dothideomycetes</taxon>
        <taxon>Dothideomycetes incertae sedis</taxon>
        <taxon>Zopfiaceae</taxon>
        <taxon>Zopfia</taxon>
    </lineage>
</organism>
<keyword evidence="13" id="KW-1185">Reference proteome</keyword>
<keyword evidence="6" id="KW-0297">G-protein coupled receptor</keyword>
<sequence>MSTDEYTLYLTAIIVPALAFPSVILDIPPLIWHLSQCNVAAWSLMLWIVLVNISNGINALIWPRDNLAEWWDGNGLCDVEARILVGASVALPAAVTLIMRKLARVMDTRNMTITSSRKHRIRESVLEALWCWAMPALMMLVYYVVQPFRYFIFSIGGCQSAFDSSWPSVVLVYMWCPIIMFFAAYYAGLLIYRLYRYRREFSRLIAARDTTKSRFLRLFIMSAMLIVLVLPYSIYVLYFNTNQTVDEYSWSGVHGPGWNSVVKVPMAGQVQYDVWGKIAVGYIAFFVFGTGSDANNLYKKMLCSIGLGKVFPNLYRMSESGSSTPSSVSRRWCSLSSRAKSFFSKNTSVTETLPTASRNESVAVNLHTTSRNESTTEKSSTTSKSNSLYPISTSDPISPHRSPSPSNLSFFQRLFSRRNGSHQPALPLFLKKSVDEVTEAEKSTRSTSPGVYSHAWASESSAQAQARESIGVHVVREVRQDRDAGEEKGNDLL</sequence>
<evidence type="ECO:0000256" key="2">
    <source>
        <dbReference type="ARBA" id="ARBA00011085"/>
    </source>
</evidence>
<feature type="transmembrane region" description="Helical" evidence="11">
    <location>
        <begin position="274"/>
        <end position="291"/>
    </location>
</feature>
<dbReference type="GO" id="GO:0004932">
    <property type="term" value="F:mating-type factor pheromone receptor activity"/>
    <property type="evidence" value="ECO:0007669"/>
    <property type="project" value="InterPro"/>
</dbReference>
<evidence type="ECO:0000256" key="8">
    <source>
        <dbReference type="ARBA" id="ARBA00023170"/>
    </source>
</evidence>
<feature type="transmembrane region" description="Helical" evidence="11">
    <location>
        <begin position="124"/>
        <end position="145"/>
    </location>
</feature>
<dbReference type="GO" id="GO:0000750">
    <property type="term" value="P:pheromone-dependent signal transduction involved in conjugation with cellular fusion"/>
    <property type="evidence" value="ECO:0007669"/>
    <property type="project" value="TreeGrafter"/>
</dbReference>
<dbReference type="AlphaFoldDB" id="A0A6A6DQD5"/>
<proteinExistence type="inferred from homology"/>
<feature type="transmembrane region" description="Helical" evidence="11">
    <location>
        <begin position="39"/>
        <end position="61"/>
    </location>
</feature>
<protein>
    <submittedName>
        <fullName evidence="12">STE3-domain-containing protein</fullName>
    </submittedName>
</protein>
<keyword evidence="3" id="KW-0589">Pheromone response</keyword>
<evidence type="ECO:0000256" key="4">
    <source>
        <dbReference type="ARBA" id="ARBA00022692"/>
    </source>
</evidence>
<dbReference type="Gene3D" id="1.20.1070.10">
    <property type="entry name" value="Rhodopsin 7-helix transmembrane proteins"/>
    <property type="match status" value="1"/>
</dbReference>
<evidence type="ECO:0000256" key="6">
    <source>
        <dbReference type="ARBA" id="ARBA00023040"/>
    </source>
</evidence>
<evidence type="ECO:0000256" key="1">
    <source>
        <dbReference type="ARBA" id="ARBA00004141"/>
    </source>
</evidence>